<evidence type="ECO:0000313" key="3">
    <source>
        <dbReference type="Proteomes" id="UP000029665"/>
    </source>
</evidence>
<proteinExistence type="predicted"/>
<dbReference type="AlphaFoldDB" id="A0A060SWC3"/>
<feature type="compositionally biased region" description="Low complexity" evidence="1">
    <location>
        <begin position="54"/>
        <end position="63"/>
    </location>
</feature>
<accession>A0A060SWC3</accession>
<evidence type="ECO:0000256" key="1">
    <source>
        <dbReference type="SAM" id="MobiDB-lite"/>
    </source>
</evidence>
<sequence>MPHHHHFEKENNFSLPVTPAAGSTPYMHPEALQHVSGIHGHYPGHRLSTTPRQPAFSMPPFASAPTHPSLADLTYRIGRLELENSQLRQVQAEQGAHLTILRWDLVVWFAIMFTDTLLISDLVAKHPGPGAAPPIKVQATTESSLSVYLKYVKSDHSLLPDEQPGSDSLRRRADFPKVKYWTAQSWNQHEKKAKGSVRVGENIGQSGRARAATGENVSCQYIEDARGIAVDGFCVKRIRDFAYNFIAYMKKHKYAKPRWDDVEVSVRETFIEAIRRKWPEFQLCEDNWKAHHMMAGCYYDKVTRPPRSKKEDQSAAAANVDLNDAKYILEDSDNSPLVSSGPPRTTSVVTAPSKREHPMHEGHAVVGPSKRPRLSIETTFVDFGPPSNSPPSNSPPSNSPPSNLPPSNSPPSNSPPSPTLEPTRATSVMPDSSDADSDAGAAVLPSAALTKGKQRAVPHKCTDDLVHKTFPASSVEMRLTDSPIGKAAASIAAAASVSRANHTATIPMTPSASTPKPVPAASAMTAMSKRKAKLRETSRKPWPPPASEVQNKWVYGRNEWLPCHPNGTLAEFEHHYTHELTESQRRKLAREYKKIAARAASSAAG</sequence>
<keyword evidence="3" id="KW-1185">Reference proteome</keyword>
<gene>
    <name evidence="2" type="ORF">BN946_scf184399.g4</name>
</gene>
<organism evidence="2 3">
    <name type="scientific">Pycnoporus cinnabarinus</name>
    <name type="common">Cinnabar-red polypore</name>
    <name type="synonym">Trametes cinnabarina</name>
    <dbReference type="NCBI Taxonomy" id="5643"/>
    <lineage>
        <taxon>Eukaryota</taxon>
        <taxon>Fungi</taxon>
        <taxon>Dikarya</taxon>
        <taxon>Basidiomycota</taxon>
        <taxon>Agaricomycotina</taxon>
        <taxon>Agaricomycetes</taxon>
        <taxon>Polyporales</taxon>
        <taxon>Polyporaceae</taxon>
        <taxon>Trametes</taxon>
    </lineage>
</organism>
<evidence type="ECO:0000313" key="2">
    <source>
        <dbReference type="EMBL" id="CDO76534.1"/>
    </source>
</evidence>
<dbReference type="HOGENOM" id="CLU_473375_0_0_1"/>
<protein>
    <submittedName>
        <fullName evidence="2">Uncharacterized protein</fullName>
    </submittedName>
</protein>
<feature type="region of interest" description="Disordered" evidence="1">
    <location>
        <begin position="332"/>
        <end position="439"/>
    </location>
</feature>
<dbReference type="Proteomes" id="UP000029665">
    <property type="component" value="Unassembled WGS sequence"/>
</dbReference>
<feature type="compositionally biased region" description="Basic and acidic residues" evidence="1">
    <location>
        <begin position="353"/>
        <end position="363"/>
    </location>
</feature>
<comment type="caution">
    <text evidence="2">The sequence shown here is derived from an EMBL/GenBank/DDBJ whole genome shotgun (WGS) entry which is preliminary data.</text>
</comment>
<dbReference type="STRING" id="5643.A0A060SWC3"/>
<feature type="compositionally biased region" description="Pro residues" evidence="1">
    <location>
        <begin position="387"/>
        <end position="419"/>
    </location>
</feature>
<dbReference type="OMA" id="DSAREHY"/>
<dbReference type="EMBL" id="CCBP010000385">
    <property type="protein sequence ID" value="CDO76534.1"/>
    <property type="molecule type" value="Genomic_DNA"/>
</dbReference>
<dbReference type="OrthoDB" id="2757640at2759"/>
<feature type="region of interest" description="Disordered" evidence="1">
    <location>
        <begin position="38"/>
        <end position="63"/>
    </location>
</feature>
<reference evidence="2" key="1">
    <citation type="submission" date="2014-01" db="EMBL/GenBank/DDBJ databases">
        <title>The genome of the white-rot fungus Pycnoporus cinnabarinus: a basidiomycete model with a versatile arsenal for lignocellulosic biomass breakdown.</title>
        <authorList>
            <person name="Levasseur A."/>
            <person name="Lomascolo A."/>
            <person name="Ruiz-Duenas F.J."/>
            <person name="Uzan E."/>
            <person name="Piumi F."/>
            <person name="Kues U."/>
            <person name="Ram A.F.J."/>
            <person name="Murat C."/>
            <person name="Haon M."/>
            <person name="Benoit I."/>
            <person name="Arfi Y."/>
            <person name="Chevret D."/>
            <person name="Drula E."/>
            <person name="Kwon M.J."/>
            <person name="Gouret P."/>
            <person name="Lesage-Meessen L."/>
            <person name="Lombard V."/>
            <person name="Mariette J."/>
            <person name="Noirot C."/>
            <person name="Park J."/>
            <person name="Patyshakuliyeva A."/>
            <person name="Wieneger R.A.B."/>
            <person name="Wosten H.A.B."/>
            <person name="Martin F."/>
            <person name="Coutinho P.M."/>
            <person name="de Vries R."/>
            <person name="Martinez A.T."/>
            <person name="Klopp C."/>
            <person name="Pontarotti P."/>
            <person name="Henrissat B."/>
            <person name="Record E."/>
        </authorList>
    </citation>
    <scope>NUCLEOTIDE SEQUENCE [LARGE SCALE GENOMIC DNA]</scope>
    <source>
        <strain evidence="2">BRFM137</strain>
    </source>
</reference>
<name>A0A060SWC3_PYCCI</name>
<feature type="region of interest" description="Disordered" evidence="1">
    <location>
        <begin position="1"/>
        <end position="20"/>
    </location>
</feature>
<feature type="compositionally biased region" description="Polar residues" evidence="1">
    <location>
        <begin position="334"/>
        <end position="350"/>
    </location>
</feature>